<feature type="transmembrane region" description="Helical" evidence="1">
    <location>
        <begin position="31"/>
        <end position="51"/>
    </location>
</feature>
<comment type="caution">
    <text evidence="3">The sequence shown here is derived from an EMBL/GenBank/DDBJ whole genome shotgun (WGS) entry which is preliminary data.</text>
</comment>
<keyword evidence="2" id="KW-0732">Signal</keyword>
<feature type="chain" id="PRO_5035194318" description="Fibronectin type-III domain-containing protein" evidence="2">
    <location>
        <begin position="24"/>
        <end position="710"/>
    </location>
</feature>
<evidence type="ECO:0000313" key="4">
    <source>
        <dbReference type="Proteomes" id="UP000626220"/>
    </source>
</evidence>
<evidence type="ECO:0000256" key="2">
    <source>
        <dbReference type="SAM" id="SignalP"/>
    </source>
</evidence>
<dbReference type="EMBL" id="BNCJ01000027">
    <property type="protein sequence ID" value="GHF71227.1"/>
    <property type="molecule type" value="Genomic_DNA"/>
</dbReference>
<feature type="signal peptide" evidence="2">
    <location>
        <begin position="1"/>
        <end position="23"/>
    </location>
</feature>
<organism evidence="3 4">
    <name type="scientific">Seohaeicola zhoushanensis</name>
    <dbReference type="NCBI Taxonomy" id="1569283"/>
    <lineage>
        <taxon>Bacteria</taxon>
        <taxon>Pseudomonadati</taxon>
        <taxon>Pseudomonadota</taxon>
        <taxon>Alphaproteobacteria</taxon>
        <taxon>Rhodobacterales</taxon>
        <taxon>Roseobacteraceae</taxon>
        <taxon>Seohaeicola</taxon>
    </lineage>
</organism>
<keyword evidence="4" id="KW-1185">Reference proteome</keyword>
<reference evidence="3" key="2">
    <citation type="submission" date="2020-09" db="EMBL/GenBank/DDBJ databases">
        <authorList>
            <person name="Sun Q."/>
            <person name="Kim S."/>
        </authorList>
    </citation>
    <scope>NUCLEOTIDE SEQUENCE</scope>
    <source>
        <strain evidence="3">KCTC 42650</strain>
    </source>
</reference>
<sequence length="710" mass="76155">MRRSLLIAALLATTSLTPVEAKAEPVTGFILGSLGVAGGSAIATTAAYAAGTAFAATALGGFVVNTVVAIGLSALAMKLQPKPTTPPPAARMVNFAQPVVYAERVYGRTRKGGPIGFTGFVDGRRYYVPILAAHRIEGVVEHWLDERTVTLTTEADQSLSNIATAPIAGYGRINTFTGRAGQTADPGLVDAFDQITTAHNFRGLAGAVIWAKRPPESSFTEIYPQGRQWAYAPVIDGNDRIYDPRDGSRKYTNNAALVIADWVVNSLGGEVDWDEVTDEANASDVGVTNAEGEIQPRWTINGTVSDEQDYEDQRAQLAAACDAFFYERTDGKVGFTVGRWIAPTLTLTADDFYSFELTEGQWGADAPDEVAVTYTEPENAWRETPAGTWVENAVPKPVREEPQIFMISNHNQATRIGKRIARMRRAKYQLRATIGLAGYELLGGRDGGRAHRFFRVVHPEMGIDQTFEVGELSRDGTSMFTLTANSVKAGDFALNAPVNEPERPSYGQRVVSDSSIPVPSSFAGGALAQGTLIYTWAEQDAGYTQEVRYRTLGDTYWLSAVTATSADRLQISGFEDGAMIEAQIRNRTAGAGVSDWGPEVPVQTQVVVNPVAPGALTSFSVSDVGEAVLVSFTAPNDAQYFGTRIWRGATATFSSATLIHTEYGIPSDGDSFTDPTLTGAFYYWAAPINSSGVEGPLEGPLPITVVPPGP</sequence>
<name>A0A8J3H2Y7_9RHOB</name>
<reference evidence="3" key="1">
    <citation type="journal article" date="2014" name="Int. J. Syst. Evol. Microbiol.">
        <title>Complete genome sequence of Corynebacterium casei LMG S-19264T (=DSM 44701T), isolated from a smear-ripened cheese.</title>
        <authorList>
            <consortium name="US DOE Joint Genome Institute (JGI-PGF)"/>
            <person name="Walter F."/>
            <person name="Albersmeier A."/>
            <person name="Kalinowski J."/>
            <person name="Ruckert C."/>
        </authorList>
    </citation>
    <scope>NUCLEOTIDE SEQUENCE</scope>
    <source>
        <strain evidence="3">KCTC 42650</strain>
    </source>
</reference>
<dbReference type="AlphaFoldDB" id="A0A8J3H2Y7"/>
<evidence type="ECO:0000313" key="3">
    <source>
        <dbReference type="EMBL" id="GHF71227.1"/>
    </source>
</evidence>
<gene>
    <name evidence="3" type="ORF">GCM10017056_47680</name>
</gene>
<feature type="transmembrane region" description="Helical" evidence="1">
    <location>
        <begin position="58"/>
        <end position="77"/>
    </location>
</feature>
<accession>A0A8J3H2Y7</accession>
<evidence type="ECO:0000256" key="1">
    <source>
        <dbReference type="SAM" id="Phobius"/>
    </source>
</evidence>
<keyword evidence="1" id="KW-0812">Transmembrane</keyword>
<dbReference type="RefSeq" id="WP_189682643.1">
    <property type="nucleotide sequence ID" value="NZ_BNCJ01000027.1"/>
</dbReference>
<protein>
    <recommendedName>
        <fullName evidence="5">Fibronectin type-III domain-containing protein</fullName>
    </recommendedName>
</protein>
<dbReference type="Proteomes" id="UP000626220">
    <property type="component" value="Unassembled WGS sequence"/>
</dbReference>
<keyword evidence="1" id="KW-1133">Transmembrane helix</keyword>
<proteinExistence type="predicted"/>
<keyword evidence="1" id="KW-0472">Membrane</keyword>
<evidence type="ECO:0008006" key="5">
    <source>
        <dbReference type="Google" id="ProtNLM"/>
    </source>
</evidence>